<protein>
    <submittedName>
        <fullName evidence="2">Uncharacterized protein</fullName>
    </submittedName>
</protein>
<sequence length="183" mass="21299">MVLKKNGEYGLCGDYRRPVPLLHGFLFWVTGRFLPAESLVTEDFLRQLRDRPFYLPKRLPHRSLPRTALVNWTLLKHGVMRKIALLTLLGPATFFLVCDWYWITRQLDRNSNNGSSTGTASDCDSAVKEAFSLCKKCPLLKLYHLQDRECWQIPMENTFFPTSWTVFEESTNCFCRRGGRKSE</sequence>
<comment type="caution">
    <text evidence="2">The sequence shown here is derived from an EMBL/GenBank/DDBJ whole genome shotgun (WGS) entry which is preliminary data.</text>
</comment>
<keyword evidence="1" id="KW-0812">Transmembrane</keyword>
<evidence type="ECO:0000256" key="1">
    <source>
        <dbReference type="SAM" id="Phobius"/>
    </source>
</evidence>
<gene>
    <name evidence="2" type="ORF">TNIN_322471</name>
</gene>
<organism evidence="2 3">
    <name type="scientific">Trichonephila inaurata madagascariensis</name>
    <dbReference type="NCBI Taxonomy" id="2747483"/>
    <lineage>
        <taxon>Eukaryota</taxon>
        <taxon>Metazoa</taxon>
        <taxon>Ecdysozoa</taxon>
        <taxon>Arthropoda</taxon>
        <taxon>Chelicerata</taxon>
        <taxon>Arachnida</taxon>
        <taxon>Araneae</taxon>
        <taxon>Araneomorphae</taxon>
        <taxon>Entelegynae</taxon>
        <taxon>Araneoidea</taxon>
        <taxon>Nephilidae</taxon>
        <taxon>Trichonephila</taxon>
        <taxon>Trichonephila inaurata</taxon>
    </lineage>
</organism>
<keyword evidence="1" id="KW-0472">Membrane</keyword>
<name>A0A8X6YEG8_9ARAC</name>
<dbReference type="EMBL" id="BMAV01018788">
    <property type="protein sequence ID" value="GFY71395.1"/>
    <property type="molecule type" value="Genomic_DNA"/>
</dbReference>
<evidence type="ECO:0000313" key="3">
    <source>
        <dbReference type="Proteomes" id="UP000886998"/>
    </source>
</evidence>
<keyword evidence="3" id="KW-1185">Reference proteome</keyword>
<feature type="transmembrane region" description="Helical" evidence="1">
    <location>
        <begin position="83"/>
        <end position="103"/>
    </location>
</feature>
<evidence type="ECO:0000313" key="2">
    <source>
        <dbReference type="EMBL" id="GFY71395.1"/>
    </source>
</evidence>
<keyword evidence="1" id="KW-1133">Transmembrane helix</keyword>
<dbReference type="OrthoDB" id="10483904at2759"/>
<proteinExistence type="predicted"/>
<dbReference type="Proteomes" id="UP000886998">
    <property type="component" value="Unassembled WGS sequence"/>
</dbReference>
<accession>A0A8X6YEG8</accession>
<dbReference type="AlphaFoldDB" id="A0A8X6YEG8"/>
<reference evidence="2" key="1">
    <citation type="submission" date="2020-08" db="EMBL/GenBank/DDBJ databases">
        <title>Multicomponent nature underlies the extraordinary mechanical properties of spider dragline silk.</title>
        <authorList>
            <person name="Kono N."/>
            <person name="Nakamura H."/>
            <person name="Mori M."/>
            <person name="Yoshida Y."/>
            <person name="Ohtoshi R."/>
            <person name="Malay A.D."/>
            <person name="Moran D.A.P."/>
            <person name="Tomita M."/>
            <person name="Numata K."/>
            <person name="Arakawa K."/>
        </authorList>
    </citation>
    <scope>NUCLEOTIDE SEQUENCE</scope>
</reference>